<keyword evidence="2" id="KW-0663">Pyridoxal phosphate</keyword>
<dbReference type="SUPFAM" id="SSF53383">
    <property type="entry name" value="PLP-dependent transferases"/>
    <property type="match status" value="1"/>
</dbReference>
<reference evidence="4 5" key="1">
    <citation type="submission" date="2016-10" db="EMBL/GenBank/DDBJ databases">
        <authorList>
            <person name="de Groot N.N."/>
        </authorList>
    </citation>
    <scope>NUCLEOTIDE SEQUENCE [LARGE SCALE GENOMIC DNA]</scope>
    <source>
        <strain evidence="4 5">DSM 19938</strain>
    </source>
</reference>
<dbReference type="Gene3D" id="3.40.640.10">
    <property type="entry name" value="Type I PLP-dependent aspartate aminotransferase-like (Major domain)"/>
    <property type="match status" value="1"/>
</dbReference>
<dbReference type="STRING" id="408657.SAMN04487995_1667"/>
<evidence type="ECO:0000259" key="3">
    <source>
        <dbReference type="Pfam" id="PF00266"/>
    </source>
</evidence>
<dbReference type="PANTHER" id="PTHR32328:SF0">
    <property type="entry name" value="L-SERYL-TRNA(SEC) SELENIUM TRANSFERASE"/>
    <property type="match status" value="1"/>
</dbReference>
<accession>A0A1H6S0I4</accession>
<dbReference type="Pfam" id="PF00266">
    <property type="entry name" value="Aminotran_5"/>
    <property type="match status" value="1"/>
</dbReference>
<dbReference type="GO" id="GO:0004125">
    <property type="term" value="F:L-seryl-tRNA(Sec) selenium transferase activity"/>
    <property type="evidence" value="ECO:0007669"/>
    <property type="project" value="TreeGrafter"/>
</dbReference>
<dbReference type="AlphaFoldDB" id="A0A1H6S0I4"/>
<feature type="domain" description="Aminotransferase class V" evidence="3">
    <location>
        <begin position="169"/>
        <end position="265"/>
    </location>
</feature>
<evidence type="ECO:0000256" key="2">
    <source>
        <dbReference type="ARBA" id="ARBA00022898"/>
    </source>
</evidence>
<dbReference type="Proteomes" id="UP000199532">
    <property type="component" value="Unassembled WGS sequence"/>
</dbReference>
<evidence type="ECO:0000313" key="5">
    <source>
        <dbReference type="Proteomes" id="UP000199532"/>
    </source>
</evidence>
<organism evidence="4 5">
    <name type="scientific">Dyadobacter koreensis</name>
    <dbReference type="NCBI Taxonomy" id="408657"/>
    <lineage>
        <taxon>Bacteria</taxon>
        <taxon>Pseudomonadati</taxon>
        <taxon>Bacteroidota</taxon>
        <taxon>Cytophagia</taxon>
        <taxon>Cytophagales</taxon>
        <taxon>Spirosomataceae</taxon>
        <taxon>Dyadobacter</taxon>
    </lineage>
</organism>
<dbReference type="OrthoDB" id="9787096at2"/>
<keyword evidence="5" id="KW-1185">Reference proteome</keyword>
<dbReference type="RefSeq" id="WP_090334465.1">
    <property type="nucleotide sequence ID" value="NZ_FNXY01000002.1"/>
</dbReference>
<evidence type="ECO:0000313" key="4">
    <source>
        <dbReference type="EMBL" id="SEI61533.1"/>
    </source>
</evidence>
<sequence>MINRRDLIKHLSTFPLLGGFLGQESMESIGFTAKLPARNLAKELGIRTFINAAGTYTFMTGSLMQDEVVEVIQGAAKDFMILDEVQTKVGEKIAALTHAEAAVVTAGCFSALTLGLAGVLTGMDQKKVEALPHLEGTGMKSEVIIQKGHSIGYSHALTNTGVKMVEIETLEELEKAISEKTALMWFLHIQSDKGQIMHEKWIEVAKKHGIPTMIDMAADVPPVENLWRFNDLGFDLVCVSGGKAMRGPQSAGILMGKKHLIEAARLSMPPRGSTIGRGMKVNKEEILGMYVALDNFVKMDHKKEWKMWEDRASLIANAAKSVKGVNVETFAPELGNHTPTLRISWDAAKVNLPVKMLQESLRNGNPSIEIMPGENNTLTITTWMLKPGEEKIVATRLKEELSKAAV</sequence>
<keyword evidence="4" id="KW-0808">Transferase</keyword>
<proteinExistence type="predicted"/>
<dbReference type="InterPro" id="IPR015421">
    <property type="entry name" value="PyrdxlP-dep_Trfase_major"/>
</dbReference>
<gene>
    <name evidence="4" type="ORF">SAMN04487995_1667</name>
</gene>
<dbReference type="PANTHER" id="PTHR32328">
    <property type="entry name" value="L-SERYL-TRNA(SEC) SELENIUM TRANSFERASE"/>
    <property type="match status" value="1"/>
</dbReference>
<evidence type="ECO:0000256" key="1">
    <source>
        <dbReference type="ARBA" id="ARBA00001933"/>
    </source>
</evidence>
<name>A0A1H6S0I4_9BACT</name>
<dbReference type="InterPro" id="IPR000192">
    <property type="entry name" value="Aminotrans_V_dom"/>
</dbReference>
<comment type="cofactor">
    <cofactor evidence="1">
        <name>pyridoxal 5'-phosphate</name>
        <dbReference type="ChEBI" id="CHEBI:597326"/>
    </cofactor>
</comment>
<protein>
    <submittedName>
        <fullName evidence="4">L-seryl-tRNA(Ser) seleniumtransferase</fullName>
    </submittedName>
</protein>
<dbReference type="InterPro" id="IPR015424">
    <property type="entry name" value="PyrdxlP-dep_Trfase"/>
</dbReference>
<dbReference type="EMBL" id="FNXY01000002">
    <property type="protein sequence ID" value="SEI61533.1"/>
    <property type="molecule type" value="Genomic_DNA"/>
</dbReference>